<dbReference type="WBParaSite" id="ES5_v2.g26326.t1">
    <property type="protein sequence ID" value="ES5_v2.g26326.t1"/>
    <property type="gene ID" value="ES5_v2.g26326"/>
</dbReference>
<evidence type="ECO:0000313" key="2">
    <source>
        <dbReference type="WBParaSite" id="ES5_v2.g26326.t1"/>
    </source>
</evidence>
<evidence type="ECO:0000313" key="1">
    <source>
        <dbReference type="Proteomes" id="UP000887579"/>
    </source>
</evidence>
<protein>
    <submittedName>
        <fullName evidence="2">Uncharacterized protein</fullName>
    </submittedName>
</protein>
<name>A0AC34G9G7_9BILA</name>
<organism evidence="1 2">
    <name type="scientific">Panagrolaimus sp. ES5</name>
    <dbReference type="NCBI Taxonomy" id="591445"/>
    <lineage>
        <taxon>Eukaryota</taxon>
        <taxon>Metazoa</taxon>
        <taxon>Ecdysozoa</taxon>
        <taxon>Nematoda</taxon>
        <taxon>Chromadorea</taxon>
        <taxon>Rhabditida</taxon>
        <taxon>Tylenchina</taxon>
        <taxon>Panagrolaimomorpha</taxon>
        <taxon>Panagrolaimoidea</taxon>
        <taxon>Panagrolaimidae</taxon>
        <taxon>Panagrolaimus</taxon>
    </lineage>
</organism>
<accession>A0AC34G9G7</accession>
<dbReference type="Proteomes" id="UP000887579">
    <property type="component" value="Unplaced"/>
</dbReference>
<reference evidence="2" key="1">
    <citation type="submission" date="2022-11" db="UniProtKB">
        <authorList>
            <consortium name="WormBaseParasite"/>
        </authorList>
    </citation>
    <scope>IDENTIFICATION</scope>
</reference>
<sequence length="165" mass="18853">MDPPPIITKQQAYLNFWNSLNNCLEDEHKIHPANGIEPTFEESENLWNSMKEPRRRKLLWIATGFIHEDFPEDKEQFIKEESNGVIFETNVEGRGSDDDLSSDEEDLPNLNDENLSPNLDNHDVEVVQNANIENANFNLNQVISIGNKTDASAEIEIIELSSDED</sequence>
<proteinExistence type="predicted"/>